<dbReference type="STRING" id="1141098.A0A1Y2E432"/>
<dbReference type="PROSITE" id="PS00211">
    <property type="entry name" value="ABC_TRANSPORTER_1"/>
    <property type="match status" value="2"/>
</dbReference>
<dbReference type="GO" id="GO:0005524">
    <property type="term" value="F:ATP binding"/>
    <property type="evidence" value="ECO:0007669"/>
    <property type="project" value="UniProtKB-KW"/>
</dbReference>
<feature type="domain" description="ABC transmembrane type-1" evidence="10">
    <location>
        <begin position="120"/>
        <end position="396"/>
    </location>
</feature>
<dbReference type="InterPro" id="IPR044726">
    <property type="entry name" value="ABCC_6TM_D2"/>
</dbReference>
<comment type="subcellular location">
    <subcellularLocation>
        <location evidence="1">Membrane</location>
        <topology evidence="1">Multi-pass membrane protein</topology>
    </subcellularLocation>
</comment>
<dbReference type="Gene3D" id="3.40.50.300">
    <property type="entry name" value="P-loop containing nucleotide triphosphate hydrolases"/>
    <property type="match status" value="2"/>
</dbReference>
<protein>
    <submittedName>
        <fullName evidence="11">Putative ABC transporter</fullName>
    </submittedName>
</protein>
<dbReference type="InterPro" id="IPR017871">
    <property type="entry name" value="ABC_transporter-like_CS"/>
</dbReference>
<dbReference type="InterPro" id="IPR050173">
    <property type="entry name" value="ABC_transporter_C-like"/>
</dbReference>
<keyword evidence="7 8" id="KW-0472">Membrane</keyword>
<feature type="transmembrane region" description="Helical" evidence="8">
    <location>
        <begin position="944"/>
        <end position="966"/>
    </location>
</feature>
<dbReference type="SUPFAM" id="SSF90123">
    <property type="entry name" value="ABC transporter transmembrane region"/>
    <property type="match status" value="2"/>
</dbReference>
<feature type="transmembrane region" description="Helical" evidence="8">
    <location>
        <begin position="250"/>
        <end position="270"/>
    </location>
</feature>
<evidence type="ECO:0000256" key="7">
    <source>
        <dbReference type="ARBA" id="ARBA00023136"/>
    </source>
</evidence>
<keyword evidence="3 8" id="KW-0812">Transmembrane</keyword>
<feature type="transmembrane region" description="Helical" evidence="8">
    <location>
        <begin position="717"/>
        <end position="736"/>
    </location>
</feature>
<feature type="domain" description="ABC transmembrane type-1" evidence="10">
    <location>
        <begin position="724"/>
        <end position="998"/>
    </location>
</feature>
<dbReference type="SMART" id="SM00382">
    <property type="entry name" value="AAA"/>
    <property type="match status" value="2"/>
</dbReference>
<dbReference type="PANTHER" id="PTHR24223">
    <property type="entry name" value="ATP-BINDING CASSETTE SUB-FAMILY C"/>
    <property type="match status" value="1"/>
</dbReference>
<dbReference type="SUPFAM" id="SSF52540">
    <property type="entry name" value="P-loop containing nucleoside triphosphate hydrolases"/>
    <property type="match status" value="2"/>
</dbReference>
<feature type="transmembrane region" description="Helical" evidence="8">
    <location>
        <begin position="792"/>
        <end position="810"/>
    </location>
</feature>
<feature type="transmembrane region" description="Helical" evidence="8">
    <location>
        <begin position="845"/>
        <end position="873"/>
    </location>
</feature>
<feature type="transmembrane region" description="Helical" evidence="8">
    <location>
        <begin position="380"/>
        <end position="401"/>
    </location>
</feature>
<reference evidence="11 12" key="1">
    <citation type="submission" date="2016-07" db="EMBL/GenBank/DDBJ databases">
        <title>Pervasive Adenine N6-methylation of Active Genes in Fungi.</title>
        <authorList>
            <consortium name="DOE Joint Genome Institute"/>
            <person name="Mondo S.J."/>
            <person name="Dannebaum R.O."/>
            <person name="Kuo R.C."/>
            <person name="Labutti K."/>
            <person name="Haridas S."/>
            <person name="Kuo A."/>
            <person name="Salamov A."/>
            <person name="Ahrendt S.R."/>
            <person name="Lipzen A."/>
            <person name="Sullivan W."/>
            <person name="Andreopoulos W.B."/>
            <person name="Clum A."/>
            <person name="Lindquist E."/>
            <person name="Daum C."/>
            <person name="Ramamoorthy G.K."/>
            <person name="Gryganskyi A."/>
            <person name="Culley D."/>
            <person name="Magnuson J.K."/>
            <person name="James T.Y."/>
            <person name="O'Malley M.A."/>
            <person name="Stajich J.E."/>
            <person name="Spatafora J.W."/>
            <person name="Visel A."/>
            <person name="Grigoriev I.V."/>
        </authorList>
    </citation>
    <scope>NUCLEOTIDE SEQUENCE [LARGE SCALE GENOMIC DNA]</scope>
    <source>
        <strain evidence="11 12">CBS 129021</strain>
    </source>
</reference>
<evidence type="ECO:0000256" key="3">
    <source>
        <dbReference type="ARBA" id="ARBA00022692"/>
    </source>
</evidence>
<proteinExistence type="predicted"/>
<comment type="caution">
    <text evidence="11">The sequence shown here is derived from an EMBL/GenBank/DDBJ whole genome shotgun (WGS) entry which is preliminary data.</text>
</comment>
<evidence type="ECO:0000259" key="10">
    <source>
        <dbReference type="PROSITE" id="PS50929"/>
    </source>
</evidence>
<feature type="domain" description="ABC transporter" evidence="9">
    <location>
        <begin position="441"/>
        <end position="668"/>
    </location>
</feature>
<dbReference type="PANTHER" id="PTHR24223:SF345">
    <property type="entry name" value="ABC MULTIDRUG TRANSPORTER (EUROFUNG)"/>
    <property type="match status" value="1"/>
</dbReference>
<dbReference type="OrthoDB" id="4139357at2759"/>
<dbReference type="InterPro" id="IPR036640">
    <property type="entry name" value="ABC1_TM_sf"/>
</dbReference>
<dbReference type="Gene3D" id="1.20.1560.10">
    <property type="entry name" value="ABC transporter type 1, transmembrane domain"/>
    <property type="match status" value="2"/>
</dbReference>
<feature type="transmembrane region" description="Helical" evidence="8">
    <location>
        <begin position="339"/>
        <end position="360"/>
    </location>
</feature>
<evidence type="ECO:0000256" key="2">
    <source>
        <dbReference type="ARBA" id="ARBA00022448"/>
    </source>
</evidence>
<evidence type="ECO:0000256" key="8">
    <source>
        <dbReference type="SAM" id="Phobius"/>
    </source>
</evidence>
<dbReference type="InterPro" id="IPR044746">
    <property type="entry name" value="ABCC_6TM_D1"/>
</dbReference>
<keyword evidence="4" id="KW-0547">Nucleotide-binding</keyword>
<keyword evidence="2" id="KW-0813">Transport</keyword>
<dbReference type="EMBL" id="MCFJ01000005">
    <property type="protein sequence ID" value="ORY66313.1"/>
    <property type="molecule type" value="Genomic_DNA"/>
</dbReference>
<evidence type="ECO:0000256" key="1">
    <source>
        <dbReference type="ARBA" id="ARBA00004141"/>
    </source>
</evidence>
<dbReference type="InterPro" id="IPR011527">
    <property type="entry name" value="ABC1_TM_dom"/>
</dbReference>
<evidence type="ECO:0000256" key="5">
    <source>
        <dbReference type="ARBA" id="ARBA00022840"/>
    </source>
</evidence>
<evidence type="ECO:0000313" key="11">
    <source>
        <dbReference type="EMBL" id="ORY66313.1"/>
    </source>
</evidence>
<dbReference type="Pfam" id="PF00664">
    <property type="entry name" value="ABC_membrane"/>
    <property type="match status" value="2"/>
</dbReference>
<dbReference type="InterPro" id="IPR003439">
    <property type="entry name" value="ABC_transporter-like_ATP-bd"/>
</dbReference>
<dbReference type="CDD" id="cd18579">
    <property type="entry name" value="ABC_6TM_ABCC_D1"/>
    <property type="match status" value="1"/>
</dbReference>
<dbReference type="InParanoid" id="A0A1Y2E432"/>
<evidence type="ECO:0000256" key="4">
    <source>
        <dbReference type="ARBA" id="ARBA00022741"/>
    </source>
</evidence>
<feature type="domain" description="ABC transporter" evidence="9">
    <location>
        <begin position="1036"/>
        <end position="1306"/>
    </location>
</feature>
<dbReference type="GO" id="GO:0140359">
    <property type="term" value="F:ABC-type transporter activity"/>
    <property type="evidence" value="ECO:0007669"/>
    <property type="project" value="InterPro"/>
</dbReference>
<dbReference type="CDD" id="cd18580">
    <property type="entry name" value="ABC_6TM_ABCC_D2"/>
    <property type="match status" value="1"/>
</dbReference>
<organism evidence="11 12">
    <name type="scientific">Pseudomassariella vexata</name>
    <dbReference type="NCBI Taxonomy" id="1141098"/>
    <lineage>
        <taxon>Eukaryota</taxon>
        <taxon>Fungi</taxon>
        <taxon>Dikarya</taxon>
        <taxon>Ascomycota</taxon>
        <taxon>Pezizomycotina</taxon>
        <taxon>Sordariomycetes</taxon>
        <taxon>Xylariomycetidae</taxon>
        <taxon>Amphisphaeriales</taxon>
        <taxon>Pseudomassariaceae</taxon>
        <taxon>Pseudomassariella</taxon>
    </lineage>
</organism>
<keyword evidence="12" id="KW-1185">Reference proteome</keyword>
<dbReference type="GO" id="GO:0016020">
    <property type="term" value="C:membrane"/>
    <property type="evidence" value="ECO:0007669"/>
    <property type="project" value="UniProtKB-SubCell"/>
</dbReference>
<feature type="transmembrane region" description="Helical" evidence="8">
    <location>
        <begin position="153"/>
        <end position="173"/>
    </location>
</feature>
<evidence type="ECO:0000313" key="12">
    <source>
        <dbReference type="Proteomes" id="UP000193689"/>
    </source>
</evidence>
<dbReference type="InterPro" id="IPR027417">
    <property type="entry name" value="P-loop_NTPase"/>
</dbReference>
<evidence type="ECO:0000256" key="6">
    <source>
        <dbReference type="ARBA" id="ARBA00022989"/>
    </source>
</evidence>
<evidence type="ECO:0000259" key="9">
    <source>
        <dbReference type="PROSITE" id="PS50893"/>
    </source>
</evidence>
<dbReference type="Proteomes" id="UP000193689">
    <property type="component" value="Unassembled WGS sequence"/>
</dbReference>
<gene>
    <name evidence="11" type="ORF">BCR38DRAFT_456896</name>
</gene>
<dbReference type="RefSeq" id="XP_040717277.1">
    <property type="nucleotide sequence ID" value="XM_040861974.1"/>
</dbReference>
<feature type="transmembrane region" description="Helical" evidence="8">
    <location>
        <begin position="756"/>
        <end position="780"/>
    </location>
</feature>
<accession>A0A1Y2E432</accession>
<name>A0A1Y2E432_9PEZI</name>
<dbReference type="Pfam" id="PF00005">
    <property type="entry name" value="ABC_tran"/>
    <property type="match status" value="2"/>
</dbReference>
<dbReference type="GeneID" id="63778186"/>
<dbReference type="PROSITE" id="PS50893">
    <property type="entry name" value="ABC_TRANSPORTER_2"/>
    <property type="match status" value="2"/>
</dbReference>
<keyword evidence="6 8" id="KW-1133">Transmembrane helix</keyword>
<keyword evidence="5" id="KW-0067">ATP-binding</keyword>
<dbReference type="PROSITE" id="PS50929">
    <property type="entry name" value="ABC_TM1F"/>
    <property type="match status" value="2"/>
</dbReference>
<dbReference type="GO" id="GO:0016887">
    <property type="term" value="F:ATP hydrolysis activity"/>
    <property type="evidence" value="ECO:0007669"/>
    <property type="project" value="InterPro"/>
</dbReference>
<dbReference type="InterPro" id="IPR003593">
    <property type="entry name" value="AAA+_ATPase"/>
</dbReference>
<sequence length="1306" mass="145082">MLMYLEMRYTRRSSDAVVLYTIVSAIALDAPENRSPGEYHGVLSRVFFAWINSLLLKGYRTILTNDDIPTLDRNLSPKTMRRVILQLWSQRDKPETKRTLPLALFRCLKRPFFDVILPRLFLTVFRYSQPALIGRSIQHIMNPSIKDRELQGYWIIVSALVIYFGLAISTALYQHRLNRLKLLTKSALIGLIHAKIIDSPSVSYDDGEATTLMSTDTDGLEGVGEMFHETWAQIMEVSIGIVLLSREIGWVWPLPLILIFLCSRVSRYVAKHLKTRQRAWNEMTQQRVSAISSLLGSMKAIKMLGLESAIAAQVQRARETELLVASKVRWMTVYYNASANALGIFSPALTLVLYTIVVSAKGKSLDTETAFTTMAVLSMITHPANMVMTIVPKAIAAFAGFERIQRYLLKPVLRDRRRLLPRSTSISVAWDPSSGHLTNPAPVIEFRNVSIDTKPAVLANLNFSLGPGSLCMVSGPVGGGKSLLLHAILGEVAFTGVISLANKRIAYCAQKPWIPSGSVRDVILGVTSHGDTLWYQEVLAACCLTRDLAALREGDDTEVGNGGSNLSGGQRQRLAIARALFSRCDIILLDDSFSALDGTTKNKIFENLLGPDGLVKRLRSTVIFTCNSSEFFYAADHILILSDGCIIKQGSWKDLQSEFTSFARLLPESRKDHEMDDPQSSNVADRFTSRIQACDDAEIDLARQTGDSTLYMYYYQFVRLINLLFVTACTASYSVFNTIPQYWLKIWTDPGANNTTLFVTGLLAISFISWMSTSGTMWATVIRLAPQSGRQIHQRLLGIVVSAPLSFFSSTENGSILNRFSQDIQLVDKQLPSALANLSNQVFKLFAQAALLLVAQKWLVVSLPVCSVIIYAVQKVYLRTSRQLRFLELESKAAVFSSFLESERNETIRSFDWRREVVRKNVACVSNAQRPEFLLLSLQRWLNLVFDLVAAILAVSVIALAVAWHGSTSSGQIGLALNILLVTNTTLLRLVESWTTLEVSLGAISRLKMLEEGTPSEHFPTETLSPPENWPLKGQVRLTRINAYYNPGALALSEVELHIVSGQKIVICGRTGSGKSSLLLTLLRVLDIESGKMEVDGVDLARIPRHLVRERCFVTVTQDPLILYDQSLRFNLDPGNSSSDELLVEALTKIGLWSLFSQRSEPEGENTASLQYHSDAEDDDLDISTTLARKISNFPILSSGQCQLLAVARAYVKVKALRVDGLRPVILLDEVTSSVDYATESAIHDIIDREFTSQGHSVIMIAHRVAILAGHTQPGRDLVVQMQDGRIDHVTTDLSALGQPGIIKQE</sequence>